<dbReference type="Proteomes" id="UP001597090">
    <property type="component" value="Unassembled WGS sequence"/>
</dbReference>
<feature type="transmembrane region" description="Helical" evidence="1">
    <location>
        <begin position="386"/>
        <end position="410"/>
    </location>
</feature>
<dbReference type="RefSeq" id="WP_386812239.1">
    <property type="nucleotide sequence ID" value="NZ_JBHTIH010000003.1"/>
</dbReference>
<evidence type="ECO:0000313" key="3">
    <source>
        <dbReference type="Proteomes" id="UP001597090"/>
    </source>
</evidence>
<feature type="transmembrane region" description="Helical" evidence="1">
    <location>
        <begin position="12"/>
        <end position="34"/>
    </location>
</feature>
<dbReference type="Gene3D" id="3.30.2090.10">
    <property type="entry name" value="Multidrug efflux transporter AcrB TolC docking domain, DN and DC subdomains"/>
    <property type="match status" value="2"/>
</dbReference>
<dbReference type="PRINTS" id="PR00702">
    <property type="entry name" value="ACRIFLAVINRP"/>
</dbReference>
<keyword evidence="1" id="KW-0812">Transmembrane</keyword>
<dbReference type="PANTHER" id="PTHR32063:SF14">
    <property type="entry name" value="BLL4319 PROTEIN"/>
    <property type="match status" value="1"/>
</dbReference>
<dbReference type="Gene3D" id="1.20.1640.10">
    <property type="entry name" value="Multidrug efflux transporter AcrB transmembrane domain"/>
    <property type="match status" value="2"/>
</dbReference>
<feature type="transmembrane region" description="Helical" evidence="1">
    <location>
        <begin position="854"/>
        <end position="876"/>
    </location>
</feature>
<protein>
    <submittedName>
        <fullName evidence="2">Efflux RND transporter permease subunit</fullName>
    </submittedName>
</protein>
<dbReference type="InterPro" id="IPR027463">
    <property type="entry name" value="AcrB_DN_DC_subdom"/>
</dbReference>
<dbReference type="EMBL" id="JBHTIH010000003">
    <property type="protein sequence ID" value="MFD0739234.1"/>
    <property type="molecule type" value="Genomic_DNA"/>
</dbReference>
<dbReference type="Gene3D" id="3.30.70.1320">
    <property type="entry name" value="Multidrug efflux transporter AcrB pore domain like"/>
    <property type="match status" value="1"/>
</dbReference>
<name>A0ABW2YP14_9GAMM</name>
<accession>A0ABW2YP14</accession>
<evidence type="ECO:0000313" key="2">
    <source>
        <dbReference type="EMBL" id="MFD0739234.1"/>
    </source>
</evidence>
<dbReference type="Gene3D" id="3.30.70.1430">
    <property type="entry name" value="Multidrug efflux transporter AcrB pore domain"/>
    <property type="match status" value="2"/>
</dbReference>
<reference evidence="3" key="1">
    <citation type="journal article" date="2019" name="Int. J. Syst. Evol. Microbiol.">
        <title>The Global Catalogue of Microorganisms (GCM) 10K type strain sequencing project: providing services to taxonomists for standard genome sequencing and annotation.</title>
        <authorList>
            <consortium name="The Broad Institute Genomics Platform"/>
            <consortium name="The Broad Institute Genome Sequencing Center for Infectious Disease"/>
            <person name="Wu L."/>
            <person name="Ma J."/>
        </authorList>
    </citation>
    <scope>NUCLEOTIDE SEQUENCE [LARGE SCALE GENOMIC DNA]</scope>
    <source>
        <strain evidence="3">CCUG 55491</strain>
    </source>
</reference>
<proteinExistence type="predicted"/>
<keyword evidence="1" id="KW-0472">Membrane</keyword>
<organism evidence="2 3">
    <name type="scientific">Lysobacter koreensis</name>
    <dbReference type="NCBI Taxonomy" id="266122"/>
    <lineage>
        <taxon>Bacteria</taxon>
        <taxon>Pseudomonadati</taxon>
        <taxon>Pseudomonadota</taxon>
        <taxon>Gammaproteobacteria</taxon>
        <taxon>Lysobacterales</taxon>
        <taxon>Lysobacteraceae</taxon>
        <taxon>Lysobacter</taxon>
    </lineage>
</organism>
<feature type="transmembrane region" description="Helical" evidence="1">
    <location>
        <begin position="527"/>
        <end position="548"/>
    </location>
</feature>
<feature type="transmembrane region" description="Helical" evidence="1">
    <location>
        <begin position="913"/>
        <end position="938"/>
    </location>
</feature>
<feature type="transmembrane region" description="Helical" evidence="1">
    <location>
        <begin position="360"/>
        <end position="380"/>
    </location>
</feature>
<dbReference type="Pfam" id="PF00873">
    <property type="entry name" value="ACR_tran"/>
    <property type="match status" value="1"/>
</dbReference>
<comment type="caution">
    <text evidence="2">The sequence shown here is derived from an EMBL/GenBank/DDBJ whole genome shotgun (WGS) entry which is preliminary data.</text>
</comment>
<dbReference type="InterPro" id="IPR001036">
    <property type="entry name" value="Acrflvin-R"/>
</dbReference>
<feature type="transmembrane region" description="Helical" evidence="1">
    <location>
        <begin position="990"/>
        <end position="1016"/>
    </location>
</feature>
<feature type="transmembrane region" description="Helical" evidence="1">
    <location>
        <begin position="463"/>
        <end position="481"/>
    </location>
</feature>
<feature type="transmembrane region" description="Helical" evidence="1">
    <location>
        <begin position="334"/>
        <end position="353"/>
    </location>
</feature>
<dbReference type="SUPFAM" id="SSF82866">
    <property type="entry name" value="Multidrug efflux transporter AcrB transmembrane domain"/>
    <property type="match status" value="2"/>
</dbReference>
<dbReference type="Gene3D" id="3.30.70.1440">
    <property type="entry name" value="Multidrug efflux transporter AcrB pore domain"/>
    <property type="match status" value="1"/>
</dbReference>
<dbReference type="SUPFAM" id="SSF82693">
    <property type="entry name" value="Multidrug efflux transporter AcrB pore domain, PN1, PN2, PC1 and PC2 subdomains"/>
    <property type="match status" value="3"/>
</dbReference>
<evidence type="ECO:0000256" key="1">
    <source>
        <dbReference type="SAM" id="Phobius"/>
    </source>
</evidence>
<gene>
    <name evidence="2" type="ORF">ACFQZQ_08080</name>
</gene>
<keyword evidence="1" id="KW-1133">Transmembrane helix</keyword>
<feature type="transmembrane region" description="Helical" evidence="1">
    <location>
        <begin position="883"/>
        <end position="907"/>
    </location>
</feature>
<feature type="transmembrane region" description="Helical" evidence="1">
    <location>
        <begin position="431"/>
        <end position="451"/>
    </location>
</feature>
<sequence>MNISDLSIKRPVFATVMSLLLIVLGVMAFSRLTLRELPAIDPPVVSVDVSYPGASAAVVETRITQVLEDALSGIEGIETIESRSVNGRSSISIEFTLAREIEAAANDVRDAVSRVSNRLPDEADPPQVEKVESDSEVVLWLNMSSTQMDTLQLTDYADRYVVDRLSSIDGVAQVRIGGQQRYAMRVWLDRDALAARGITVNEVEAALRAENVELPAGRIESDARDFTLRVARGYEKPADFAQIPLAKGTDGYVVRLGDVAKVELASAERRAYYRSNGEPNIGLGIVKTSTANSLDVALAARAEAERIQPTLPAGSNIFVAFDTTVFIESAVARVYETLFEAIALVLIVIWLFLGSFRAALIPALTVPVCLVAAFIPLYAFGFSINLMTLLALVLCIGLVVDDAIVVLENIQRRADLGEPRLVAARRGTKQVAFAVIATTAVLVAVFLPVGFMEGNTGRLFRELSVALAGAVAISAFVALTLTPMMSSKLVRPHSEEKSNRVNRWVNARLDGIGVRYRRFLDGSVNRPWLFGLLMLGSIALSFGLFKLVPSELAPPEDRGAFFVSVVGPEGAGYDYTVKQIQQVEQVLAKHQGDETSGKPIQRANTRVPGGFGASEEMHTGQVIVFLQDWDKREASTNDVVDSLRGELGQLTGVRANPQVRTGLVRSRGQPLQIVLGGPDYAELAQWRDKLLARMEQNPQLFSVDSDYKETRPQMRVQIDRQRASDLGVSVSDIGQALETMMGSRRVTTFVQDGEEYDVIVQADKAGRGTPADLAAIQVRTRDGGLVPLSNLVTLNELAEPGSLNRFNRLRAITISAALVPGYRMGDAIAWANEVIAEELPEHAQIDWKGESREYQAAGGAILLTFTLALLIVYLVLAAQFESFIHPFVIMLTVPLGVLGALIGLALTGGTLNLFSQIGIVMLVGLAAKNGILIVEFANQLRDEGRNIHDAIVEASAVRLRPILMTSIATVVGALPLVLAGGPGSASRATIGVVVIFGVSFSTLLSLFVVPAFYVLLAKYTRSPDAVKHELEKLESITPQAGGHA</sequence>
<dbReference type="PANTHER" id="PTHR32063">
    <property type="match status" value="1"/>
</dbReference>
<dbReference type="SUPFAM" id="SSF82714">
    <property type="entry name" value="Multidrug efflux transporter AcrB TolC docking domain, DN and DC subdomains"/>
    <property type="match status" value="2"/>
</dbReference>
<keyword evidence="3" id="KW-1185">Reference proteome</keyword>
<feature type="transmembrane region" description="Helical" evidence="1">
    <location>
        <begin position="959"/>
        <end position="978"/>
    </location>
</feature>